<dbReference type="PANTHER" id="PTHR38032:SF1">
    <property type="entry name" value="RNA-BINDING PROTEIN KHPB N-TERMINAL DOMAIN-CONTAINING PROTEIN"/>
    <property type="match status" value="1"/>
</dbReference>
<dbReference type="InterPro" id="IPR032782">
    <property type="entry name" value="KhpB_N"/>
</dbReference>
<dbReference type="InterPro" id="IPR046866">
    <property type="entry name" value="FapA_N"/>
</dbReference>
<dbReference type="SMART" id="SM01245">
    <property type="entry name" value="Jag_N"/>
    <property type="match status" value="1"/>
</dbReference>
<evidence type="ECO:0000313" key="3">
    <source>
        <dbReference type="EMBL" id="MBB6031593.1"/>
    </source>
</evidence>
<reference evidence="3 4" key="1">
    <citation type="submission" date="2020-08" db="EMBL/GenBank/DDBJ databases">
        <title>Genomic Encyclopedia of Type Strains, Phase IV (KMG-IV): sequencing the most valuable type-strain genomes for metagenomic binning, comparative biology and taxonomic classification.</title>
        <authorList>
            <person name="Goeker M."/>
        </authorList>
    </citation>
    <scope>NUCLEOTIDE SEQUENCE [LARGE SCALE GENOMIC DNA]</scope>
    <source>
        <strain evidence="3 4">DSM 16813</strain>
    </source>
</reference>
<gene>
    <name evidence="3" type="ORF">HNR35_000586</name>
</gene>
<protein>
    <recommendedName>
        <fullName evidence="2">RNA-binding protein KhpB N-terminal domain-containing protein</fullName>
    </recommendedName>
</protein>
<proteinExistence type="predicted"/>
<accession>A0ABR6P6M6</accession>
<dbReference type="InterPro" id="IPR038247">
    <property type="entry name" value="Jag_N_dom_sf"/>
</dbReference>
<keyword evidence="4" id="KW-1185">Reference proteome</keyword>
<evidence type="ECO:0000259" key="2">
    <source>
        <dbReference type="SMART" id="SM01245"/>
    </source>
</evidence>
<dbReference type="InterPro" id="IPR046865">
    <property type="entry name" value="FapA_b_solenoid"/>
</dbReference>
<dbReference type="Gene3D" id="3.30.30.80">
    <property type="entry name" value="probable RNA-binding protein from clostridium symbiosum atcc 14940"/>
    <property type="match status" value="1"/>
</dbReference>
<dbReference type="Pfam" id="PF14804">
    <property type="entry name" value="Jag_N"/>
    <property type="match status" value="1"/>
</dbReference>
<feature type="domain" description="RNA-binding protein KhpB N-terminal" evidence="2">
    <location>
        <begin position="29"/>
        <end position="80"/>
    </location>
</feature>
<feature type="coiled-coil region" evidence="1">
    <location>
        <begin position="505"/>
        <end position="532"/>
    </location>
</feature>
<name>A0ABR6P6M6_9SPIR</name>
<dbReference type="Proteomes" id="UP000566276">
    <property type="component" value="Unassembled WGS sequence"/>
</dbReference>
<dbReference type="RefSeq" id="WP_183223825.1">
    <property type="nucleotide sequence ID" value="NZ_JACHFA010000002.1"/>
</dbReference>
<evidence type="ECO:0000256" key="1">
    <source>
        <dbReference type="SAM" id="Coils"/>
    </source>
</evidence>
<dbReference type="EMBL" id="JACHFA010000002">
    <property type="protein sequence ID" value="MBB6031593.1"/>
    <property type="molecule type" value="Genomic_DNA"/>
</dbReference>
<dbReference type="InterPro" id="IPR005646">
    <property type="entry name" value="FapA"/>
</dbReference>
<organism evidence="3 4">
    <name type="scientific">Borreliella spielmanii</name>
    <dbReference type="NCBI Taxonomy" id="88916"/>
    <lineage>
        <taxon>Bacteria</taxon>
        <taxon>Pseudomonadati</taxon>
        <taxon>Spirochaetota</taxon>
        <taxon>Spirochaetia</taxon>
        <taxon>Spirochaetales</taxon>
        <taxon>Borreliaceae</taxon>
        <taxon>Borreliella</taxon>
    </lineage>
</organism>
<comment type="caution">
    <text evidence="3">The sequence shown here is derived from an EMBL/GenBank/DDBJ whole genome shotgun (WGS) entry which is preliminary data.</text>
</comment>
<keyword evidence="1" id="KW-0175">Coiled coil</keyword>
<dbReference type="PANTHER" id="PTHR38032">
    <property type="entry name" value="POLYMERASE-RELATED"/>
    <property type="match status" value="1"/>
</dbReference>
<dbReference type="Pfam" id="PF03961">
    <property type="entry name" value="FapA"/>
    <property type="match status" value="1"/>
</dbReference>
<sequence>MDDRAINFSELCDKMRSYLERESYVNLMEIEADTLEEALNDASLELSVPYKELDYEILLKGSNGILGYGRKKWKIVAYRSASSKPKVSLDAKNDSGEKKTVSSDGEFFIRKSSKGVFLKVISSKGQGISIKYQDVLSKLELHNNIEKFNKDIVKGIVENASGYYEKIADFESDPSENVTMMVQISENSMSVTIEFTAPGINGAEIFSQDIFNILRKYGVIDIAILKDKVAKFVDYPVYGEPVELARGLEPVKGKDSYIDFIVDENNRLGEYEVSSIGFRNVVEGEELARIIPFGKGVDGYTVFGKVLKSESGQDINFVLGENTFRDGYKIRAKCNGYMSVSDGVISVHNIYLVRGDVGPATGDIVNNGMVLVQGNVLDGYNIMAKSGIEVKGLVGRCNLKTDGSIIFHSGVNGKGDSKIYARGNIRAKFLENVTLNCGGEVEVLRGIVNSSVSSKKRVLCIGKKSKIVGSNVYAKEEVRAYSIGSDRSCETCIDVGYDPEIKDLLTRFTNHLEKIEKRLEVLTKDIVALKKNIVLVTDKAEKSLKIDSYNEFVNESKILRMEIKMIESKRIDLQNELENTKIEGKVSVENIACSGVKLYIKNAFYELSKDYSNVTFVEDDNYIKVMTYIPFKSGQ</sequence>
<evidence type="ECO:0000313" key="4">
    <source>
        <dbReference type="Proteomes" id="UP000566276"/>
    </source>
</evidence>
<dbReference type="Pfam" id="PF20250">
    <property type="entry name" value="FapA_N"/>
    <property type="match status" value="1"/>
</dbReference>